<gene>
    <name evidence="2" type="ORF">PAECIP111894_05020</name>
</gene>
<reference evidence="2" key="1">
    <citation type="submission" date="2021-12" db="EMBL/GenBank/DDBJ databases">
        <authorList>
            <person name="Criscuolo A."/>
        </authorList>
    </citation>
    <scope>NUCLEOTIDE SEQUENCE</scope>
    <source>
        <strain evidence="2">CIP111894</strain>
    </source>
</reference>
<accession>A0ABM9BK90</accession>
<keyword evidence="1" id="KW-0812">Transmembrane</keyword>
<dbReference type="RefSeq" id="WP_234540695.1">
    <property type="nucleotide sequence ID" value="NZ_CAKMAB010000040.1"/>
</dbReference>
<keyword evidence="1" id="KW-0472">Membrane</keyword>
<comment type="caution">
    <text evidence="2">The sequence shown here is derived from an EMBL/GenBank/DDBJ whole genome shotgun (WGS) entry which is preliminary data.</text>
</comment>
<evidence type="ECO:0000313" key="3">
    <source>
        <dbReference type="Proteomes" id="UP000838749"/>
    </source>
</evidence>
<protein>
    <submittedName>
        <fullName evidence="2">Uncharacterized protein</fullName>
    </submittedName>
</protein>
<organism evidence="2 3">
    <name type="scientific">Paenibacillus pseudetheri</name>
    <dbReference type="NCBI Taxonomy" id="2897682"/>
    <lineage>
        <taxon>Bacteria</taxon>
        <taxon>Bacillati</taxon>
        <taxon>Bacillota</taxon>
        <taxon>Bacilli</taxon>
        <taxon>Bacillales</taxon>
        <taxon>Paenibacillaceae</taxon>
        <taxon>Paenibacillus</taxon>
    </lineage>
</organism>
<evidence type="ECO:0000256" key="1">
    <source>
        <dbReference type="SAM" id="Phobius"/>
    </source>
</evidence>
<keyword evidence="3" id="KW-1185">Reference proteome</keyword>
<dbReference type="EMBL" id="CAKMAB010000040">
    <property type="protein sequence ID" value="CAH1058834.1"/>
    <property type="molecule type" value="Genomic_DNA"/>
</dbReference>
<name>A0ABM9BK90_9BACL</name>
<feature type="transmembrane region" description="Helical" evidence="1">
    <location>
        <begin position="44"/>
        <end position="70"/>
    </location>
</feature>
<evidence type="ECO:0000313" key="2">
    <source>
        <dbReference type="EMBL" id="CAH1058834.1"/>
    </source>
</evidence>
<proteinExistence type="predicted"/>
<sequence>MGKNSKLLYCMLGSAILALLNNPTLSYAKLGMFRGGYGNSRFGVLLVLITNIFSLAGFILLILFSIILIIKNINFKEK</sequence>
<keyword evidence="1" id="KW-1133">Transmembrane helix</keyword>
<dbReference type="Proteomes" id="UP000838749">
    <property type="component" value="Unassembled WGS sequence"/>
</dbReference>